<dbReference type="PATRIC" id="fig|1348973.3.peg.2730"/>
<dbReference type="OrthoDB" id="9795626at2"/>
<dbReference type="PANTHER" id="PTHR32182:SF0">
    <property type="entry name" value="DNA REPLICATION AND REPAIR PROTEIN RECF"/>
    <property type="match status" value="1"/>
</dbReference>
<protein>
    <recommendedName>
        <fullName evidence="4">Rad50/SbcC-type AAA domain-containing protein</fullName>
    </recommendedName>
</protein>
<sequence>MSLLAKKGRFIPLHLLSVEAEGFSYLPRQVILIHEGITVVNGENGSGKTTFLNMLRVLFGATKFDNGHTFKTFFERDHVHFIYIIGRFDNTIHPEYQKRPFQEIGKYNDRVSVVCRLTNDNPVKREFLIFDGNFDLEIHLKDNIKWLEVGYYLSHMEQVGMSKALANAFSLYQGNTEKLLGLNEEQLADYLLQICGEQERIDKFNNIKINLEELYKQYQELGRQKQQEELVIQNVKQKIDRIKQIKQNEQQLEENQFNKELAVVKDMKEIMNEQEALLNTLKDEKLQIDQNIVTTNNDFNTTNREIEKNSHALSEVNKRIDDIHTQTLSLTEKKLNLKKEVNDLLGFINKYKPIEPVPLEKLNHELSGITDLYKNQVTIVQNLRHKEETIMDKIHHIKTTHSAHYPSIVSKMIEKLKERQLNHLLLAEQLEITDNKWRHAIEALLGAERFTITVDEHAIIETMKIAQEIGYPYWISPFKPVSLSYKNESILSKVNVLDERITGYIERFKNFMMAESMEAAWDWVQKDFNALLYKPTPYQVISRGGRSIHPNGIYCGRKSYLLQLEQLQEDLNNIQQKLDSEKAKENELQIELESVNKAIENQKMRALIPDKENEHLSLTGDLQIVLNSLTDFNVQIQSLRKEREKVQQLASKYSRRHGKLNYALTNLQSKQKEIFQKQSDIMTSLDTLKSQYNSTVSKLSKDQIKQLSDCSYLESIKTVEHYTTLISSLQNMIQQLRNTGEPIQPGEENIVALEEKYNIHLKLLQNHLNEISETEAKLENLRKKHDEAQEEYLEMVEEVFRKVKKSLEELAAQGNINATLKLINVSNERWKIDYKVGFHGKVPVSYRTKTAFSGGQKVIISLLLTLSAIQADGMLNFMILDEPFAHLDQERTELVSQFLKKTGAQYIIAMPYSENLKLLYPFADMSLNFRPKRENQEMAPPINYGIVNDEFIKQQTQYKASS</sequence>
<dbReference type="InterPro" id="IPR027417">
    <property type="entry name" value="P-loop_NTPase"/>
</dbReference>
<feature type="coiled-coil region" evidence="1">
    <location>
        <begin position="629"/>
        <end position="656"/>
    </location>
</feature>
<reference evidence="2 3" key="1">
    <citation type="submission" date="2014-04" db="EMBL/GenBank/DDBJ databases">
        <title>Draft genome sequence of Bacillus azotoformans MEV2011, a (co-) denitrifying strain unable to grow in the presence of oxygen.</title>
        <authorList>
            <person name="Nielsen M."/>
            <person name="Schreiber L."/>
            <person name="Finster K."/>
            <person name="Schramm A."/>
        </authorList>
    </citation>
    <scope>NUCLEOTIDE SEQUENCE [LARGE SCALE GENOMIC DNA]</scope>
    <source>
        <strain evidence="2 3">MEV2011</strain>
    </source>
</reference>
<keyword evidence="1" id="KW-0175">Coiled coil</keyword>
<comment type="caution">
    <text evidence="2">The sequence shown here is derived from an EMBL/GenBank/DDBJ whole genome shotgun (WGS) entry which is preliminary data.</text>
</comment>
<proteinExistence type="predicted"/>
<dbReference type="RefSeq" id="WP_035196232.1">
    <property type="nucleotide sequence ID" value="NZ_JJRY01000011.1"/>
</dbReference>
<dbReference type="AlphaFoldDB" id="A0A072NKJ8"/>
<dbReference type="EMBL" id="JJRY01000011">
    <property type="protein sequence ID" value="KEF37792.1"/>
    <property type="molecule type" value="Genomic_DNA"/>
</dbReference>
<dbReference type="PANTHER" id="PTHR32182">
    <property type="entry name" value="DNA REPLICATION AND REPAIR PROTEIN RECF"/>
    <property type="match status" value="1"/>
</dbReference>
<gene>
    <name evidence="2" type="ORF">M670_02823</name>
</gene>
<dbReference type="GO" id="GO:0000731">
    <property type="term" value="P:DNA synthesis involved in DNA repair"/>
    <property type="evidence" value="ECO:0007669"/>
    <property type="project" value="TreeGrafter"/>
</dbReference>
<organism evidence="2 3">
    <name type="scientific">Schinkia azotoformans MEV2011</name>
    <dbReference type="NCBI Taxonomy" id="1348973"/>
    <lineage>
        <taxon>Bacteria</taxon>
        <taxon>Bacillati</taxon>
        <taxon>Bacillota</taxon>
        <taxon>Bacilli</taxon>
        <taxon>Bacillales</taxon>
        <taxon>Bacillaceae</taxon>
        <taxon>Calidifontibacillus/Schinkia group</taxon>
        <taxon>Schinkia</taxon>
    </lineage>
</organism>
<evidence type="ECO:0000313" key="2">
    <source>
        <dbReference type="EMBL" id="KEF37792.1"/>
    </source>
</evidence>
<dbReference type="SUPFAM" id="SSF52540">
    <property type="entry name" value="P-loop containing nucleoside triphosphate hydrolases"/>
    <property type="match status" value="2"/>
</dbReference>
<feature type="coiled-coil region" evidence="1">
    <location>
        <begin position="719"/>
        <end position="813"/>
    </location>
</feature>
<dbReference type="Proteomes" id="UP000027936">
    <property type="component" value="Unassembled WGS sequence"/>
</dbReference>
<dbReference type="GO" id="GO:0006302">
    <property type="term" value="P:double-strand break repair"/>
    <property type="evidence" value="ECO:0007669"/>
    <property type="project" value="TreeGrafter"/>
</dbReference>
<dbReference type="Gene3D" id="3.40.50.300">
    <property type="entry name" value="P-loop containing nucleotide triphosphate hydrolases"/>
    <property type="match status" value="2"/>
</dbReference>
<feature type="coiled-coil region" evidence="1">
    <location>
        <begin position="557"/>
        <end position="605"/>
    </location>
</feature>
<accession>A0A072NKJ8</accession>
<evidence type="ECO:0008006" key="4">
    <source>
        <dbReference type="Google" id="ProtNLM"/>
    </source>
</evidence>
<evidence type="ECO:0000256" key="1">
    <source>
        <dbReference type="SAM" id="Coils"/>
    </source>
</evidence>
<name>A0A072NKJ8_SCHAZ</name>
<feature type="coiled-coil region" evidence="1">
    <location>
        <begin position="201"/>
        <end position="291"/>
    </location>
</feature>
<evidence type="ECO:0000313" key="3">
    <source>
        <dbReference type="Proteomes" id="UP000027936"/>
    </source>
</evidence>